<accession>A0ABD4KHW4</accession>
<dbReference type="Proteomes" id="UP000628560">
    <property type="component" value="Unassembled WGS sequence"/>
</dbReference>
<protein>
    <recommendedName>
        <fullName evidence="3">Tail fiber protein</fullName>
    </recommendedName>
</protein>
<gene>
    <name evidence="1" type="ORF">ISP11_22315</name>
</gene>
<evidence type="ECO:0000313" key="2">
    <source>
        <dbReference type="Proteomes" id="UP000628560"/>
    </source>
</evidence>
<organism evidence="1 2">
    <name type="scientific">Lelliottia nimipressuralis</name>
    <dbReference type="NCBI Taxonomy" id="69220"/>
    <lineage>
        <taxon>Bacteria</taxon>
        <taxon>Pseudomonadati</taxon>
        <taxon>Pseudomonadota</taxon>
        <taxon>Gammaproteobacteria</taxon>
        <taxon>Enterobacterales</taxon>
        <taxon>Enterobacteriaceae</taxon>
        <taxon>Lelliottia</taxon>
    </lineage>
</organism>
<dbReference type="AlphaFoldDB" id="A0ABD4KHW4"/>
<evidence type="ECO:0000313" key="1">
    <source>
        <dbReference type="EMBL" id="MBF4180596.1"/>
    </source>
</evidence>
<proteinExistence type="predicted"/>
<dbReference type="EMBL" id="JADIXP010000022">
    <property type="protein sequence ID" value="MBF4180596.1"/>
    <property type="molecule type" value="Genomic_DNA"/>
</dbReference>
<sequence length="265" mass="28552">MPVESATYISDLVPDWPVGASDFVKEGDDHIRGIKKCIQNTLPNIDGPVTGTPTQLNNLTSGFNFVAEDETQSRPPTWQAVDATDGSGFAAIQALTPTAAQYAAFPDLAITMRAVMNMMMPVGHVLMTSKAGNPSTWLGFGTWTERFGYLAASGNITDTDGVTGSYPLGQGKGYWHPHDSHLWDDSRDFSTESDGEHVHKTTVDIRNSDNGHYGDSGYGGTATTKTYTSDSEESAHVHKGSVTIGTKELPLILPGFGCYVWERTA</sequence>
<evidence type="ECO:0008006" key="3">
    <source>
        <dbReference type="Google" id="ProtNLM"/>
    </source>
</evidence>
<comment type="caution">
    <text evidence="1">The sequence shown here is derived from an EMBL/GenBank/DDBJ whole genome shotgun (WGS) entry which is preliminary data.</text>
</comment>
<reference evidence="1 2" key="1">
    <citation type="submission" date="2020-11" db="EMBL/GenBank/DDBJ databases">
        <title>Identification of Lelliottia nimipressuralis from Wound Infection by Whole Genome-Based Bacterial Identification.</title>
        <authorList>
            <person name="Navarathna D.H."/>
            <person name="Choi H."/>
            <person name="Jinadatha C."/>
            <person name="Chatterjee P."/>
            <person name="Hwang M."/>
        </authorList>
    </citation>
    <scope>NUCLEOTIDE SEQUENCE [LARGE SCALE GENOMIC DNA]</scope>
    <source>
        <strain evidence="1 2">DN2020</strain>
    </source>
</reference>
<name>A0ABD4KHW4_9ENTR</name>
<dbReference type="RefSeq" id="WP_194514405.1">
    <property type="nucleotide sequence ID" value="NZ_JADIXP010000022.1"/>
</dbReference>